<dbReference type="RefSeq" id="WP_311938017.1">
    <property type="nucleotide sequence ID" value="NZ_JAVSCK010000002.1"/>
</dbReference>
<dbReference type="Pfam" id="PF00175">
    <property type="entry name" value="NAD_binding_1"/>
    <property type="match status" value="1"/>
</dbReference>
<dbReference type="PANTHER" id="PTHR19370:SF184">
    <property type="entry name" value="NADH-CYTOCHROME B5 REDUCTASE-LIKE"/>
    <property type="match status" value="1"/>
</dbReference>
<dbReference type="Pfam" id="PF08022">
    <property type="entry name" value="FAD_binding_8"/>
    <property type="match status" value="1"/>
</dbReference>
<dbReference type="Gene3D" id="3.40.50.80">
    <property type="entry name" value="Nucleotide-binding domain of ferredoxin-NADP reductase (FNR) module"/>
    <property type="match status" value="1"/>
</dbReference>
<keyword evidence="7" id="KW-1185">Reference proteome</keyword>
<accession>A0ABW3RAU2</accession>
<dbReference type="Gene3D" id="2.40.30.10">
    <property type="entry name" value="Translation factors"/>
    <property type="match status" value="1"/>
</dbReference>
<dbReference type="InterPro" id="IPR017927">
    <property type="entry name" value="FAD-bd_FR_type"/>
</dbReference>
<dbReference type="InterPro" id="IPR039261">
    <property type="entry name" value="FNR_nucleotide-bd"/>
</dbReference>
<protein>
    <submittedName>
        <fullName evidence="6">FAD-binding oxidoreductase</fullName>
    </submittedName>
</protein>
<keyword evidence="2" id="KW-0285">Flavoprotein</keyword>
<reference evidence="7" key="1">
    <citation type="journal article" date="2019" name="Int. J. Syst. Evol. Microbiol.">
        <title>The Global Catalogue of Microorganisms (GCM) 10K type strain sequencing project: providing services to taxonomists for standard genome sequencing and annotation.</title>
        <authorList>
            <consortium name="The Broad Institute Genomics Platform"/>
            <consortium name="The Broad Institute Genome Sequencing Center for Infectious Disease"/>
            <person name="Wu L."/>
            <person name="Ma J."/>
        </authorList>
    </citation>
    <scope>NUCLEOTIDE SEQUENCE [LARGE SCALE GENOMIC DNA]</scope>
    <source>
        <strain evidence="7">CCUG 63246</strain>
    </source>
</reference>
<dbReference type="PRINTS" id="PR00410">
    <property type="entry name" value="PHEHYDRXLASE"/>
</dbReference>
<sequence length="229" mass="26244">MGFIFPYKAKVINVITISHDVILLRVTKPFKFNFVAGQAVDLSIDKPGYELSVAPFTLVNEASDDYLEFVIKIYPNSNGLTKGIAQLLLNDVVQLSKAWDSYEYNGRGTFIAAGTGITPFLPIFKDMRDKGIDLKKEHRLIYANKTKEDILFYTKLKKLFSSKLFVTLSRTKSKNLHFGKIDKDYLIKFIKNTEQHFYVCGPKKFEEDVKSHLITIGVNQNYIQTGYKF</sequence>
<evidence type="ECO:0000256" key="4">
    <source>
        <dbReference type="ARBA" id="ARBA00023002"/>
    </source>
</evidence>
<evidence type="ECO:0000313" key="7">
    <source>
        <dbReference type="Proteomes" id="UP001597163"/>
    </source>
</evidence>
<dbReference type="InterPro" id="IPR013112">
    <property type="entry name" value="FAD-bd_8"/>
</dbReference>
<dbReference type="SUPFAM" id="SSF52343">
    <property type="entry name" value="Ferredoxin reductase-like, C-terminal NADP-linked domain"/>
    <property type="match status" value="1"/>
</dbReference>
<evidence type="ECO:0000313" key="6">
    <source>
        <dbReference type="EMBL" id="MFD1162086.1"/>
    </source>
</evidence>
<gene>
    <name evidence="6" type="ORF">ACFQ2E_06640</name>
</gene>
<keyword evidence="3" id="KW-0274">FAD</keyword>
<name>A0ABW3RAU2_9FLAO</name>
<organism evidence="6 7">
    <name type="scientific">Hwangdonia seohaensis</name>
    <dbReference type="NCBI Taxonomy" id="1240727"/>
    <lineage>
        <taxon>Bacteria</taxon>
        <taxon>Pseudomonadati</taxon>
        <taxon>Bacteroidota</taxon>
        <taxon>Flavobacteriia</taxon>
        <taxon>Flavobacteriales</taxon>
        <taxon>Flavobacteriaceae</taxon>
        <taxon>Hwangdonia</taxon>
    </lineage>
</organism>
<dbReference type="EMBL" id="JBHTLJ010000002">
    <property type="protein sequence ID" value="MFD1162086.1"/>
    <property type="molecule type" value="Genomic_DNA"/>
</dbReference>
<evidence type="ECO:0000256" key="3">
    <source>
        <dbReference type="ARBA" id="ARBA00022827"/>
    </source>
</evidence>
<evidence type="ECO:0000256" key="1">
    <source>
        <dbReference type="ARBA" id="ARBA00001974"/>
    </source>
</evidence>
<dbReference type="PROSITE" id="PS51384">
    <property type="entry name" value="FAD_FR"/>
    <property type="match status" value="1"/>
</dbReference>
<evidence type="ECO:0000259" key="5">
    <source>
        <dbReference type="PROSITE" id="PS51384"/>
    </source>
</evidence>
<proteinExistence type="predicted"/>
<dbReference type="Proteomes" id="UP001597163">
    <property type="component" value="Unassembled WGS sequence"/>
</dbReference>
<comment type="cofactor">
    <cofactor evidence="1">
        <name>FAD</name>
        <dbReference type="ChEBI" id="CHEBI:57692"/>
    </cofactor>
</comment>
<feature type="domain" description="FAD-binding FR-type" evidence="5">
    <location>
        <begin position="4"/>
        <end position="113"/>
    </location>
</feature>
<dbReference type="PANTHER" id="PTHR19370">
    <property type="entry name" value="NADH-CYTOCHROME B5 REDUCTASE"/>
    <property type="match status" value="1"/>
</dbReference>
<dbReference type="InterPro" id="IPR017938">
    <property type="entry name" value="Riboflavin_synthase-like_b-brl"/>
</dbReference>
<keyword evidence="4" id="KW-0560">Oxidoreductase</keyword>
<dbReference type="InterPro" id="IPR001834">
    <property type="entry name" value="CBR-like"/>
</dbReference>
<dbReference type="InterPro" id="IPR001433">
    <property type="entry name" value="OxRdtase_FAD/NAD-bd"/>
</dbReference>
<evidence type="ECO:0000256" key="2">
    <source>
        <dbReference type="ARBA" id="ARBA00022630"/>
    </source>
</evidence>
<dbReference type="SUPFAM" id="SSF63380">
    <property type="entry name" value="Riboflavin synthase domain-like"/>
    <property type="match status" value="1"/>
</dbReference>
<comment type="caution">
    <text evidence="6">The sequence shown here is derived from an EMBL/GenBank/DDBJ whole genome shotgun (WGS) entry which is preliminary data.</text>
</comment>